<dbReference type="Proteomes" id="UP000521943">
    <property type="component" value="Unassembled WGS sequence"/>
</dbReference>
<dbReference type="SUPFAM" id="SSF81383">
    <property type="entry name" value="F-box domain"/>
    <property type="match status" value="1"/>
</dbReference>
<gene>
    <name evidence="2" type="ORF">DFP72DRAFT_1081873</name>
</gene>
<dbReference type="OrthoDB" id="3088032at2759"/>
<dbReference type="InterPro" id="IPR001810">
    <property type="entry name" value="F-box_dom"/>
</dbReference>
<evidence type="ECO:0000259" key="1">
    <source>
        <dbReference type="Pfam" id="PF12937"/>
    </source>
</evidence>
<dbReference type="EMBL" id="JACGCI010000182">
    <property type="protein sequence ID" value="KAF6742479.1"/>
    <property type="molecule type" value="Genomic_DNA"/>
</dbReference>
<proteinExistence type="predicted"/>
<accession>A0A8H6H8N7</accession>
<protein>
    <recommendedName>
        <fullName evidence="1">F-box domain-containing protein</fullName>
    </recommendedName>
</protein>
<keyword evidence="3" id="KW-1185">Reference proteome</keyword>
<evidence type="ECO:0000313" key="2">
    <source>
        <dbReference type="EMBL" id="KAF6742479.1"/>
    </source>
</evidence>
<dbReference type="AlphaFoldDB" id="A0A8H6H8N7"/>
<dbReference type="Pfam" id="PF12937">
    <property type="entry name" value="F-box-like"/>
    <property type="match status" value="1"/>
</dbReference>
<dbReference type="Gene3D" id="1.20.1280.50">
    <property type="match status" value="1"/>
</dbReference>
<organism evidence="2 3">
    <name type="scientific">Ephemerocybe angulata</name>
    <dbReference type="NCBI Taxonomy" id="980116"/>
    <lineage>
        <taxon>Eukaryota</taxon>
        <taxon>Fungi</taxon>
        <taxon>Dikarya</taxon>
        <taxon>Basidiomycota</taxon>
        <taxon>Agaricomycotina</taxon>
        <taxon>Agaricomycetes</taxon>
        <taxon>Agaricomycetidae</taxon>
        <taxon>Agaricales</taxon>
        <taxon>Agaricineae</taxon>
        <taxon>Psathyrellaceae</taxon>
        <taxon>Ephemerocybe</taxon>
    </lineage>
</organism>
<reference evidence="2 3" key="1">
    <citation type="submission" date="2020-07" db="EMBL/GenBank/DDBJ databases">
        <title>Comparative genomics of pyrophilous fungi reveals a link between fire events and developmental genes.</title>
        <authorList>
            <consortium name="DOE Joint Genome Institute"/>
            <person name="Steindorff A.S."/>
            <person name="Carver A."/>
            <person name="Calhoun S."/>
            <person name="Stillman K."/>
            <person name="Liu H."/>
            <person name="Lipzen A."/>
            <person name="Pangilinan J."/>
            <person name="Labutti K."/>
            <person name="Bruns T.D."/>
            <person name="Grigoriev I.V."/>
        </authorList>
    </citation>
    <scope>NUCLEOTIDE SEQUENCE [LARGE SCALE GENOMIC DNA]</scope>
    <source>
        <strain evidence="2 3">CBS 144469</strain>
    </source>
</reference>
<dbReference type="InterPro" id="IPR036047">
    <property type="entry name" value="F-box-like_dom_sf"/>
</dbReference>
<name>A0A8H6H8N7_9AGAR</name>
<comment type="caution">
    <text evidence="2">The sequence shown here is derived from an EMBL/GenBank/DDBJ whole genome shotgun (WGS) entry which is preliminary data.</text>
</comment>
<sequence>MSRQIDEMQDALAQLMMKRSQYRTICSPIRRMPMELLGRIFGMSLDMPLDKLGRNDLISLSLVCRSWRSASLSARSLWSGVVITSCECFDFGFHEIDHMHDEEYEDVIAWFDRAGGSAKTLEYRLSTTTCRCFKGDRCTINHPTVKRLIQDGPPLYRFSIQVSSVGCLKNWSIFAGSTSAHVLTQSAWTSLHSFSLAFLDNEDHLWDDGDDSRPSVFNLLPNFSSFDLRLPTRDKAFDDREDSLDATIRIPDRILGSIGEFSIVWDWGGNQLLHILPRCASLTRLSIDLTKSKPFDNPQSTFLPYPSPQSFITLPNLREFVLSKGDFSILEVIRTPLLEIMDVEAHGASVGSQAELGMLRTFIIKSSLSGILRSLSIRGLVGESGVVDLSLPILSSLQVLVLDSPHVSSYRFGDPVEVSAEGQSYFKHPSLVELKLMNIRRSRNTLVSELWFLKNRRRSNVSCMISVSFHDEPRCSETELKGRASEASPGHIFVNIYPSPVI</sequence>
<feature type="domain" description="F-box" evidence="1">
    <location>
        <begin position="30"/>
        <end position="82"/>
    </location>
</feature>
<evidence type="ECO:0000313" key="3">
    <source>
        <dbReference type="Proteomes" id="UP000521943"/>
    </source>
</evidence>